<dbReference type="Gene3D" id="3.40.50.300">
    <property type="entry name" value="P-loop containing nucleotide triphosphate hydrolases"/>
    <property type="match status" value="3"/>
</dbReference>
<keyword evidence="2 9" id="KW-0378">Hydrolase</keyword>
<evidence type="ECO:0000256" key="1">
    <source>
        <dbReference type="ARBA" id="ARBA00022741"/>
    </source>
</evidence>
<evidence type="ECO:0000256" key="4">
    <source>
        <dbReference type="ARBA" id="ARBA00022840"/>
    </source>
</evidence>
<comment type="catalytic activity">
    <reaction evidence="8">
        <text>ATP + H2O = ADP + phosphate + H(+)</text>
        <dbReference type="Rhea" id="RHEA:13065"/>
        <dbReference type="ChEBI" id="CHEBI:15377"/>
        <dbReference type="ChEBI" id="CHEBI:15378"/>
        <dbReference type="ChEBI" id="CHEBI:30616"/>
        <dbReference type="ChEBI" id="CHEBI:43474"/>
        <dbReference type="ChEBI" id="CHEBI:456216"/>
        <dbReference type="EC" id="5.6.2.4"/>
    </reaction>
</comment>
<dbReference type="PANTHER" id="PTHR11070:SF63">
    <property type="entry name" value="DNA HELICASE IV"/>
    <property type="match status" value="1"/>
</dbReference>
<evidence type="ECO:0000313" key="11">
    <source>
        <dbReference type="EMBL" id="SED45899.1"/>
    </source>
</evidence>
<dbReference type="EMBL" id="FNTS01000002">
    <property type="protein sequence ID" value="SED45899.1"/>
    <property type="molecule type" value="Genomic_DNA"/>
</dbReference>
<dbReference type="RefSeq" id="WP_083374551.1">
    <property type="nucleotide sequence ID" value="NZ_FNTS01000002.1"/>
</dbReference>
<evidence type="ECO:0000256" key="3">
    <source>
        <dbReference type="ARBA" id="ARBA00022806"/>
    </source>
</evidence>
<dbReference type="PROSITE" id="PS51198">
    <property type="entry name" value="UVRD_HELICASE_ATP_BIND"/>
    <property type="match status" value="1"/>
</dbReference>
<evidence type="ECO:0000256" key="6">
    <source>
        <dbReference type="ARBA" id="ARBA00034617"/>
    </source>
</evidence>
<organism evidence="11 12">
    <name type="scientific">Pseudomonas costantinii</name>
    <dbReference type="NCBI Taxonomy" id="168469"/>
    <lineage>
        <taxon>Bacteria</taxon>
        <taxon>Pseudomonadati</taxon>
        <taxon>Pseudomonadota</taxon>
        <taxon>Gammaproteobacteria</taxon>
        <taxon>Pseudomonadales</taxon>
        <taxon>Pseudomonadaceae</taxon>
        <taxon>Pseudomonas</taxon>
    </lineage>
</organism>
<reference evidence="11 12" key="1">
    <citation type="submission" date="2016-10" db="EMBL/GenBank/DDBJ databases">
        <authorList>
            <person name="Varghese N."/>
            <person name="Submissions S."/>
        </authorList>
    </citation>
    <scope>NUCLEOTIDE SEQUENCE [LARGE SCALE GENOMIC DNA]</scope>
    <source>
        <strain evidence="11 12">BS2773</strain>
    </source>
</reference>
<keyword evidence="4 9" id="KW-0067">ATP-binding</keyword>
<evidence type="ECO:0000256" key="7">
    <source>
        <dbReference type="ARBA" id="ARBA00034808"/>
    </source>
</evidence>
<comment type="catalytic activity">
    <reaction evidence="6">
        <text>Couples ATP hydrolysis with the unwinding of duplex DNA by translocating in the 3'-5' direction.</text>
        <dbReference type="EC" id="5.6.2.4"/>
    </reaction>
</comment>
<keyword evidence="12" id="KW-1185">Reference proteome</keyword>
<dbReference type="SUPFAM" id="SSF52540">
    <property type="entry name" value="P-loop containing nucleoside triphosphate hydrolases"/>
    <property type="match status" value="1"/>
</dbReference>
<evidence type="ECO:0000256" key="5">
    <source>
        <dbReference type="ARBA" id="ARBA00023235"/>
    </source>
</evidence>
<accession>A0A1H5AU15</accession>
<dbReference type="EC" id="5.6.2.4" evidence="7"/>
<keyword evidence="1 9" id="KW-0547">Nucleotide-binding</keyword>
<dbReference type="InterPro" id="IPR014017">
    <property type="entry name" value="DNA_helicase_UvrD-like_C"/>
</dbReference>
<evidence type="ECO:0000313" key="12">
    <source>
        <dbReference type="Proteomes" id="UP000182179"/>
    </source>
</evidence>
<dbReference type="Proteomes" id="UP000182179">
    <property type="component" value="Unassembled WGS sequence"/>
</dbReference>
<name>A0A1H5AU15_9PSED</name>
<evidence type="ECO:0000256" key="9">
    <source>
        <dbReference type="PROSITE-ProRule" id="PRU00560"/>
    </source>
</evidence>
<comment type="caution">
    <text evidence="11">The sequence shown here is derived from an EMBL/GenBank/DDBJ whole genome shotgun (WGS) entry which is preliminary data.</text>
</comment>
<keyword evidence="3 9" id="KW-0347">Helicase</keyword>
<dbReference type="InterPro" id="IPR014016">
    <property type="entry name" value="UvrD-like_ATP-bd"/>
</dbReference>
<dbReference type="Pfam" id="PF13361">
    <property type="entry name" value="UvrD_C"/>
    <property type="match status" value="1"/>
</dbReference>
<proteinExistence type="predicted"/>
<dbReference type="PANTHER" id="PTHR11070">
    <property type="entry name" value="UVRD / RECB / PCRA DNA HELICASE FAMILY MEMBER"/>
    <property type="match status" value="1"/>
</dbReference>
<sequence length="834" mass="93247">MSTQPPSPEPGEESASSLNQHLSVTQRLLASLLSLSLDGLGAINAPSFLKGKSVGLKQGTQRGIEEGKLIGYDDGYAAGRAVLEFNDLRSVAPLPGEDHCLFDDELLPVTETIKQKMRAEVARFLPEHEQPSAEQWAMIFAEKTCTSVIAGAGSGKSTTLALRVVLKYVHLGIPLNHLQVTTFTKESKKDLIKKIIKIFGLWGIPLGEDQIKSLVRTFHSKIFGFMKALTGGPLGYFDFLGPDMKDDDEELDNPFSSTLNTEQLAVLYKVFNDLYKHDAEFKKHILALYKSVAFAPPMPMTDKMRKNRAHTIKATSERDLAVCDAIEKAWTDLGLWPIAGVGERQIITLEGHPYIVNGYLEEYDAALILGWPDTGVTQDDIPFREGARVNLKRESWARQAIISDCYKKNFVLLNHVTAAKTLMDNAEHMVISAPQFEYDLPGTTLKETNLIQVFFSEGNYIENLGLDVDNAIGKMTFVPGDARESFYLALKGFWRAFHTHLQGMSPKPLITFNQAFALFGEHNPEEIKKIPTAELDGMRHLMIDEFQDVSGLNISWIRQCCKEIRRRNQGQTGIGNSLMAVGDDWQSIYGWRGSSPQYLMDFHQHFLSHTRQTLYMQNNYRSHQAIIDAAEQVVCSTSNDKAKHGVASNAKVVDRLSPVYLHYVKAKTKIIQPDKTILDLVQKAYEDGHSILMVFRVGTVVTAYRRALSGLLRDARKHDRNVKLMTFHKSKGLQAQTVFVIGDTFYKPTKSKRNQLYNLAGLGDGKPMAYDRAQADEALRLAYVGITRAELQCHWLLEREISAAGETASGYADQKSYCYEKWAASETADATSAS</sequence>
<dbReference type="Pfam" id="PF00580">
    <property type="entry name" value="UvrD-helicase"/>
    <property type="match status" value="2"/>
</dbReference>
<feature type="domain" description="UvrD-like helicase ATP-binding" evidence="10">
    <location>
        <begin position="129"/>
        <end position="623"/>
    </location>
</feature>
<evidence type="ECO:0000256" key="8">
    <source>
        <dbReference type="ARBA" id="ARBA00048988"/>
    </source>
</evidence>
<keyword evidence="5" id="KW-0413">Isomerase</keyword>
<evidence type="ECO:0000256" key="2">
    <source>
        <dbReference type="ARBA" id="ARBA00022801"/>
    </source>
</evidence>
<feature type="binding site" evidence="9">
    <location>
        <begin position="150"/>
        <end position="157"/>
    </location>
    <ligand>
        <name>ATP</name>
        <dbReference type="ChEBI" id="CHEBI:30616"/>
    </ligand>
</feature>
<dbReference type="InterPro" id="IPR027417">
    <property type="entry name" value="P-loop_NTPase"/>
</dbReference>
<evidence type="ECO:0000259" key="10">
    <source>
        <dbReference type="PROSITE" id="PS51198"/>
    </source>
</evidence>
<dbReference type="InterPro" id="IPR000212">
    <property type="entry name" value="DNA_helicase_UvrD/REP"/>
</dbReference>
<protein>
    <recommendedName>
        <fullName evidence="7">DNA 3'-5' helicase</fullName>
        <ecNumber evidence="7">5.6.2.4</ecNumber>
    </recommendedName>
</protein>
<dbReference type="GO" id="GO:0004386">
    <property type="term" value="F:helicase activity"/>
    <property type="evidence" value="ECO:0007669"/>
    <property type="project" value="UniProtKB-KW"/>
</dbReference>
<gene>
    <name evidence="11" type="ORF">SAMN04515675_1197</name>
</gene>